<dbReference type="GO" id="GO:0004252">
    <property type="term" value="F:serine-type endopeptidase activity"/>
    <property type="evidence" value="ECO:0007669"/>
    <property type="project" value="InterPro"/>
</dbReference>
<comment type="subcellular location">
    <subcellularLocation>
        <location evidence="1">Secreted</location>
    </subcellularLocation>
</comment>
<evidence type="ECO:0000256" key="6">
    <source>
        <dbReference type="ARBA" id="ARBA00022825"/>
    </source>
</evidence>
<keyword evidence="11" id="KW-1185">Reference proteome</keyword>
<evidence type="ECO:0000256" key="8">
    <source>
        <dbReference type="ARBA" id="ARBA00023157"/>
    </source>
</evidence>
<dbReference type="InterPro" id="IPR001314">
    <property type="entry name" value="Peptidase_S1A"/>
</dbReference>
<dbReference type="InterPro" id="IPR001254">
    <property type="entry name" value="Trypsin_dom"/>
</dbReference>
<dbReference type="SMART" id="SM00020">
    <property type="entry name" value="Tryp_SPc"/>
    <property type="match status" value="1"/>
</dbReference>
<keyword evidence="2" id="KW-0964">Secreted</keyword>
<dbReference type="PROSITE" id="PS00134">
    <property type="entry name" value="TRYPSIN_HIS"/>
    <property type="match status" value="1"/>
</dbReference>
<evidence type="ECO:0000313" key="11">
    <source>
        <dbReference type="Proteomes" id="UP000007110"/>
    </source>
</evidence>
<evidence type="ECO:0000256" key="4">
    <source>
        <dbReference type="ARBA" id="ARBA00022729"/>
    </source>
</evidence>
<evidence type="ECO:0000256" key="3">
    <source>
        <dbReference type="ARBA" id="ARBA00022670"/>
    </source>
</evidence>
<keyword evidence="8" id="KW-1015">Disulfide bond</keyword>
<dbReference type="CDD" id="cd00190">
    <property type="entry name" value="Tryp_SPc"/>
    <property type="match status" value="1"/>
</dbReference>
<reference evidence="10" key="2">
    <citation type="submission" date="2021-01" db="UniProtKB">
        <authorList>
            <consortium name="EnsemblMetazoa"/>
        </authorList>
    </citation>
    <scope>IDENTIFICATION</scope>
</reference>
<dbReference type="PANTHER" id="PTHR24252">
    <property type="entry name" value="ACROSIN-RELATED"/>
    <property type="match status" value="1"/>
</dbReference>
<dbReference type="FunFam" id="2.40.10.10:FF:000146">
    <property type="entry name" value="Serine protease 53"/>
    <property type="match status" value="1"/>
</dbReference>
<dbReference type="PROSITE" id="PS50240">
    <property type="entry name" value="TRYPSIN_DOM"/>
    <property type="match status" value="1"/>
</dbReference>
<dbReference type="PRINTS" id="PR00722">
    <property type="entry name" value="CHYMOTRYPSIN"/>
</dbReference>
<evidence type="ECO:0000259" key="9">
    <source>
        <dbReference type="PROSITE" id="PS50240"/>
    </source>
</evidence>
<dbReference type="Gene3D" id="2.40.10.10">
    <property type="entry name" value="Trypsin-like serine proteases"/>
    <property type="match status" value="1"/>
</dbReference>
<evidence type="ECO:0000256" key="5">
    <source>
        <dbReference type="ARBA" id="ARBA00022801"/>
    </source>
</evidence>
<dbReference type="GeneID" id="105439899"/>
<evidence type="ECO:0000256" key="2">
    <source>
        <dbReference type="ARBA" id="ARBA00022525"/>
    </source>
</evidence>
<evidence type="ECO:0000313" key="10">
    <source>
        <dbReference type="EnsemblMetazoa" id="XP_030841054"/>
    </source>
</evidence>
<dbReference type="InterPro" id="IPR009003">
    <property type="entry name" value="Peptidase_S1_PA"/>
</dbReference>
<organism evidence="10 11">
    <name type="scientific">Strongylocentrotus purpuratus</name>
    <name type="common">Purple sea urchin</name>
    <dbReference type="NCBI Taxonomy" id="7668"/>
    <lineage>
        <taxon>Eukaryota</taxon>
        <taxon>Metazoa</taxon>
        <taxon>Echinodermata</taxon>
        <taxon>Eleutherozoa</taxon>
        <taxon>Echinozoa</taxon>
        <taxon>Echinoidea</taxon>
        <taxon>Euechinoidea</taxon>
        <taxon>Echinacea</taxon>
        <taxon>Camarodonta</taxon>
        <taxon>Echinidea</taxon>
        <taxon>Strongylocentrotidae</taxon>
        <taxon>Strongylocentrotus</taxon>
    </lineage>
</organism>
<evidence type="ECO:0000256" key="7">
    <source>
        <dbReference type="ARBA" id="ARBA00023145"/>
    </source>
</evidence>
<dbReference type="InterPro" id="IPR043504">
    <property type="entry name" value="Peptidase_S1_PA_chymotrypsin"/>
</dbReference>
<dbReference type="InterPro" id="IPR018114">
    <property type="entry name" value="TRYPSIN_HIS"/>
</dbReference>
<keyword evidence="6" id="KW-0720">Serine protease</keyword>
<keyword evidence="5" id="KW-0378">Hydrolase</keyword>
<proteinExistence type="predicted"/>
<dbReference type="GO" id="GO:0005576">
    <property type="term" value="C:extracellular region"/>
    <property type="evidence" value="ECO:0007669"/>
    <property type="project" value="UniProtKB-SubCell"/>
</dbReference>
<name>A0A7M7NSI0_STRPU</name>
<feature type="domain" description="Peptidase S1" evidence="9">
    <location>
        <begin position="68"/>
        <end position="301"/>
    </location>
</feature>
<dbReference type="InParanoid" id="A0A7M7NSI0"/>
<dbReference type="EnsemblMetazoa" id="XM_030985194">
    <property type="protein sequence ID" value="XP_030841054"/>
    <property type="gene ID" value="LOC105439899"/>
</dbReference>
<dbReference type="SUPFAM" id="SSF50494">
    <property type="entry name" value="Trypsin-like serine proteases"/>
    <property type="match status" value="1"/>
</dbReference>
<keyword evidence="3" id="KW-0645">Protease</keyword>
<dbReference type="OrthoDB" id="9425590at2759"/>
<keyword evidence="4" id="KW-0732">Signal</keyword>
<dbReference type="Pfam" id="PF00089">
    <property type="entry name" value="Trypsin"/>
    <property type="match status" value="1"/>
</dbReference>
<keyword evidence="7" id="KW-0865">Zymogen</keyword>
<dbReference type="Proteomes" id="UP000007110">
    <property type="component" value="Unassembled WGS sequence"/>
</dbReference>
<protein>
    <recommendedName>
        <fullName evidence="9">Peptidase S1 domain-containing protein</fullName>
    </recommendedName>
</protein>
<sequence length="304" mass="33979">MRKGQTLADSHLVHYQHVELFSHELQMKEECILAVFVKFHLQTVFELDLNLVFPEECGLRPALDVHRVTHGSEVTILGEAPWQVALYANGVRFICGASIIANDWILTAAHCVEDFYWDSPFQIQAGTLTHDTAGQVHEVSEIFKHPLFDSFSLGYDIALLKLSTPLNFTDAVQPVCLPPPGDHLPEVGSYVTFTGWGSFGEMRGPITRNLQKARAPVIPNNICQRSLTGFHVLPSMFCTMYDTGYQDTCTGDVGGPQVQEVNGRWTIYGITSWETVCGKAYSPSGKTRVSSFIDFIYKTIREDD</sequence>
<reference evidence="11" key="1">
    <citation type="submission" date="2015-02" db="EMBL/GenBank/DDBJ databases">
        <title>Genome sequencing for Strongylocentrotus purpuratus.</title>
        <authorList>
            <person name="Murali S."/>
            <person name="Liu Y."/>
            <person name="Vee V."/>
            <person name="English A."/>
            <person name="Wang M."/>
            <person name="Skinner E."/>
            <person name="Han Y."/>
            <person name="Muzny D.M."/>
            <person name="Worley K.C."/>
            <person name="Gibbs R.A."/>
        </authorList>
    </citation>
    <scope>NUCLEOTIDE SEQUENCE</scope>
</reference>
<accession>A0A7M7NSI0</accession>
<dbReference type="PANTHER" id="PTHR24252:SF7">
    <property type="entry name" value="HYALIN"/>
    <property type="match status" value="1"/>
</dbReference>
<dbReference type="GO" id="GO:0006508">
    <property type="term" value="P:proteolysis"/>
    <property type="evidence" value="ECO:0007669"/>
    <property type="project" value="UniProtKB-KW"/>
</dbReference>
<dbReference type="AlphaFoldDB" id="A0A7M7NSI0"/>
<dbReference type="RefSeq" id="XP_030841054.1">
    <property type="nucleotide sequence ID" value="XM_030985194.1"/>
</dbReference>
<evidence type="ECO:0000256" key="1">
    <source>
        <dbReference type="ARBA" id="ARBA00004613"/>
    </source>
</evidence>
<dbReference type="KEGG" id="spu:105439899"/>